<reference evidence="16" key="1">
    <citation type="submission" date="2019-02" db="EMBL/GenBank/DDBJ databases">
        <authorList>
            <person name="Gruber-Vodicka R. H."/>
            <person name="Seah K. B. B."/>
        </authorList>
    </citation>
    <scope>NUCLEOTIDE SEQUENCE</scope>
    <source>
        <strain evidence="16">BECK_S313</strain>
    </source>
</reference>
<dbReference type="GO" id="GO:0009061">
    <property type="term" value="P:anaerobic respiration"/>
    <property type="evidence" value="ECO:0007669"/>
    <property type="project" value="InterPro"/>
</dbReference>
<gene>
    <name evidence="16" type="ORF">BECKLPF1236B_GA0070989_11126</name>
</gene>
<dbReference type="GO" id="GO:0042597">
    <property type="term" value="C:periplasmic space"/>
    <property type="evidence" value="ECO:0007669"/>
    <property type="project" value="UniProtKB-SubCell"/>
</dbReference>
<keyword evidence="8" id="KW-0732">Signal</keyword>
<keyword evidence="6 14" id="KW-0349">Heme</keyword>
<evidence type="ECO:0000256" key="10">
    <source>
        <dbReference type="ARBA" id="ARBA00022982"/>
    </source>
</evidence>
<feature type="binding site" description="axial binding residue" evidence="15">
    <location>
        <position position="76"/>
    </location>
    <ligand>
        <name>heme c</name>
        <dbReference type="ChEBI" id="CHEBI:61717"/>
        <label>1</label>
    </ligand>
    <ligandPart>
        <name>Fe</name>
        <dbReference type="ChEBI" id="CHEBI:18248"/>
    </ligandPart>
</feature>
<dbReference type="SUPFAM" id="SSF48695">
    <property type="entry name" value="Multiheme cytochromes"/>
    <property type="match status" value="1"/>
</dbReference>
<evidence type="ECO:0000313" key="16">
    <source>
        <dbReference type="EMBL" id="VFK17216.1"/>
    </source>
</evidence>
<feature type="binding site" description="axial binding residue" evidence="15">
    <location>
        <position position="134"/>
    </location>
    <ligand>
        <name>heme c</name>
        <dbReference type="ChEBI" id="CHEBI:61717"/>
        <label>2</label>
    </ligand>
    <ligandPart>
        <name>Fe</name>
        <dbReference type="ChEBI" id="CHEBI:18248"/>
    </ligandPart>
</feature>
<name>A0A450WJK3_9GAMM</name>
<evidence type="ECO:0000256" key="12">
    <source>
        <dbReference type="ARBA" id="ARBA00031832"/>
    </source>
</evidence>
<dbReference type="AlphaFoldDB" id="A0A450WJK3"/>
<dbReference type="Pfam" id="PF03892">
    <property type="entry name" value="NapB"/>
    <property type="match status" value="1"/>
</dbReference>
<dbReference type="PANTHER" id="PTHR38604">
    <property type="entry name" value="PERIPLASMIC NITRATE REDUCTASE, ELECTRON TRANSFER SUBUNIT"/>
    <property type="match status" value="1"/>
</dbReference>
<dbReference type="Gene3D" id="1.10.1130.10">
    <property type="entry name" value="Flavocytochrome C3, Chain A"/>
    <property type="match status" value="1"/>
</dbReference>
<evidence type="ECO:0000256" key="9">
    <source>
        <dbReference type="ARBA" id="ARBA00022764"/>
    </source>
</evidence>
<dbReference type="GO" id="GO:0046872">
    <property type="term" value="F:metal ion binding"/>
    <property type="evidence" value="ECO:0007669"/>
    <property type="project" value="UniProtKB-KW"/>
</dbReference>
<feature type="binding site" description="axial binding residue" evidence="15">
    <location>
        <position position="94"/>
    </location>
    <ligand>
        <name>heme c</name>
        <dbReference type="ChEBI" id="CHEBI:61717"/>
        <label>1</label>
    </ligand>
    <ligandPart>
        <name>Fe</name>
        <dbReference type="ChEBI" id="CHEBI:18248"/>
    </ligandPart>
</feature>
<keyword evidence="11 15" id="KW-0408">Iron</keyword>
<evidence type="ECO:0000256" key="11">
    <source>
        <dbReference type="ARBA" id="ARBA00023004"/>
    </source>
</evidence>
<feature type="binding site" description="covalent" evidence="14">
    <location>
        <position position="90"/>
    </location>
    <ligand>
        <name>heme c</name>
        <dbReference type="ChEBI" id="CHEBI:61717"/>
        <label>1</label>
    </ligand>
</feature>
<sequence>MKTIEEYFGEENMKKALQAMILGIALFLWASPQAELQSLRGTAIGDDSVSSEVLRYIDDDRPMKRDFVQQPPLIPHSIDGYRVDLRHNKCLSCHSWANYEKKKAVKISITHFRDREGNELADVAATRYFCLQCHVPQTPGKALVKNRFLPVKALESRE</sequence>
<evidence type="ECO:0000256" key="1">
    <source>
        <dbReference type="ARBA" id="ARBA00002599"/>
    </source>
</evidence>
<evidence type="ECO:0000256" key="14">
    <source>
        <dbReference type="PIRSR" id="PIRSR006105-1"/>
    </source>
</evidence>
<evidence type="ECO:0000256" key="15">
    <source>
        <dbReference type="PIRSR" id="PIRSR006105-2"/>
    </source>
</evidence>
<comment type="subcellular location">
    <subcellularLocation>
        <location evidence="2 13">Periplasm</location>
    </subcellularLocation>
</comment>
<evidence type="ECO:0000256" key="5">
    <source>
        <dbReference type="ARBA" id="ARBA00022448"/>
    </source>
</evidence>
<evidence type="ECO:0000256" key="13">
    <source>
        <dbReference type="PIRNR" id="PIRNR006105"/>
    </source>
</evidence>
<dbReference type="FunFam" id="1.10.1130.10:FF:000001">
    <property type="entry name" value="Periplasmic nitrate reductase, electron transfer subunit"/>
    <property type="match status" value="1"/>
</dbReference>
<keyword evidence="5 13" id="KW-0813">Transport</keyword>
<keyword evidence="7 15" id="KW-0479">Metal-binding</keyword>
<evidence type="ECO:0000256" key="3">
    <source>
        <dbReference type="ARBA" id="ARBA00007368"/>
    </source>
</evidence>
<keyword evidence="9 13" id="KW-0574">Periplasm</keyword>
<comment type="similarity">
    <text evidence="3 13">Belongs to the NapB family.</text>
</comment>
<dbReference type="EMBL" id="CAADFK010000112">
    <property type="protein sequence ID" value="VFK17216.1"/>
    <property type="molecule type" value="Genomic_DNA"/>
</dbReference>
<proteinExistence type="inferred from homology"/>
<evidence type="ECO:0000256" key="2">
    <source>
        <dbReference type="ARBA" id="ARBA00004418"/>
    </source>
</evidence>
<feature type="binding site" description="axial binding residue" evidence="15">
    <location>
        <position position="111"/>
    </location>
    <ligand>
        <name>heme c</name>
        <dbReference type="ChEBI" id="CHEBI:61717"/>
        <label>2</label>
    </ligand>
    <ligandPart>
        <name>Fe</name>
        <dbReference type="ChEBI" id="CHEBI:18248"/>
    </ligandPart>
</feature>
<protein>
    <recommendedName>
        <fullName evidence="4 13">Periplasmic nitrate reductase, electron transfer subunit</fullName>
    </recommendedName>
    <alternativeName>
        <fullName evidence="12 13">Diheme cytochrome c NapB</fullName>
    </alternativeName>
</protein>
<feature type="binding site" description="covalent" evidence="14">
    <location>
        <position position="93"/>
    </location>
    <ligand>
        <name>heme c</name>
        <dbReference type="ChEBI" id="CHEBI:61717"/>
        <label>1</label>
    </ligand>
</feature>
<evidence type="ECO:0000256" key="6">
    <source>
        <dbReference type="ARBA" id="ARBA00022617"/>
    </source>
</evidence>
<feature type="binding site" description="covalent" evidence="14">
    <location>
        <position position="130"/>
    </location>
    <ligand>
        <name>heme c</name>
        <dbReference type="ChEBI" id="CHEBI:61717"/>
        <label>2</label>
    </ligand>
</feature>
<evidence type="ECO:0000256" key="4">
    <source>
        <dbReference type="ARBA" id="ARBA00013773"/>
    </source>
</evidence>
<dbReference type="InterPro" id="IPR036280">
    <property type="entry name" value="Multihaem_cyt_sf"/>
</dbReference>
<accession>A0A450WJK3</accession>
<organism evidence="16">
    <name type="scientific">Candidatus Kentrum sp. LPFa</name>
    <dbReference type="NCBI Taxonomy" id="2126335"/>
    <lineage>
        <taxon>Bacteria</taxon>
        <taxon>Pseudomonadati</taxon>
        <taxon>Pseudomonadota</taxon>
        <taxon>Gammaproteobacteria</taxon>
        <taxon>Candidatus Kentrum</taxon>
    </lineage>
</organism>
<dbReference type="InterPro" id="IPR005591">
    <property type="entry name" value="NapB"/>
</dbReference>
<comment type="subunit">
    <text evidence="13">Component of the periplasmic nitrate reductase NapAB complex composed of NapA and NapB.</text>
</comment>
<comment type="function">
    <text evidence="1">Electron transfer subunit of the periplasmic nitrate reductase complex NapAB. Receives electrons from the membrane-anchored tetraheme c-type NapC protein and transfers these to NapA subunit, thus allowing electron flow between membrane and periplasm. Essential for periplasmic nitrate reduction with nitrate as the terminal electron acceptor.</text>
</comment>
<dbReference type="PANTHER" id="PTHR38604:SF1">
    <property type="entry name" value="PERIPLASMIC NITRATE REDUCTASE, ELECTRON TRANSFER SUBUNIT"/>
    <property type="match status" value="1"/>
</dbReference>
<evidence type="ECO:0000256" key="7">
    <source>
        <dbReference type="ARBA" id="ARBA00022723"/>
    </source>
</evidence>
<feature type="binding site" description="covalent" evidence="14">
    <location>
        <position position="133"/>
    </location>
    <ligand>
        <name>heme c</name>
        <dbReference type="ChEBI" id="CHEBI:61717"/>
        <label>2</label>
    </ligand>
</feature>
<keyword evidence="10 13" id="KW-0249">Electron transport</keyword>
<dbReference type="PIRSF" id="PIRSF006105">
    <property type="entry name" value="NapB"/>
    <property type="match status" value="1"/>
</dbReference>
<evidence type="ECO:0000256" key="8">
    <source>
        <dbReference type="ARBA" id="ARBA00022729"/>
    </source>
</evidence>
<comment type="PTM">
    <text evidence="14">Binds 2 heme C groups per subunit.</text>
</comment>